<dbReference type="GO" id="GO:0005524">
    <property type="term" value="F:ATP binding"/>
    <property type="evidence" value="ECO:0007669"/>
    <property type="project" value="UniProtKB-UniRule"/>
</dbReference>
<dbReference type="PANTHER" id="PTHR23117">
    <property type="entry name" value="GUANYLATE KINASE-RELATED"/>
    <property type="match status" value="1"/>
</dbReference>
<keyword evidence="6 13" id="KW-0963">Cytoplasm</keyword>
<evidence type="ECO:0000256" key="7">
    <source>
        <dbReference type="ARBA" id="ARBA00022679"/>
    </source>
</evidence>
<evidence type="ECO:0000256" key="2">
    <source>
        <dbReference type="ARBA" id="ARBA00004496"/>
    </source>
</evidence>
<dbReference type="AlphaFoldDB" id="A0A2X2RDD0"/>
<evidence type="ECO:0000256" key="10">
    <source>
        <dbReference type="ARBA" id="ARBA00022840"/>
    </source>
</evidence>
<evidence type="ECO:0000256" key="9">
    <source>
        <dbReference type="ARBA" id="ARBA00022777"/>
    </source>
</evidence>
<dbReference type="GO" id="GO:0004385">
    <property type="term" value="F:GMP kinase activity"/>
    <property type="evidence" value="ECO:0007669"/>
    <property type="project" value="UniProtKB-UniRule"/>
</dbReference>
<accession>A0A2X2RDD0</accession>
<keyword evidence="9 13" id="KW-0418">Kinase</keyword>
<dbReference type="InterPro" id="IPR017665">
    <property type="entry name" value="Guanylate_kinase"/>
</dbReference>
<feature type="coiled-coil region" evidence="14">
    <location>
        <begin position="135"/>
        <end position="188"/>
    </location>
</feature>
<dbReference type="SUPFAM" id="SSF52540">
    <property type="entry name" value="P-loop containing nucleoside triphosphate hydrolases"/>
    <property type="match status" value="1"/>
</dbReference>
<keyword evidence="10 13" id="KW-0067">ATP-binding</keyword>
<comment type="subcellular location">
    <subcellularLocation>
        <location evidence="2 13">Cytoplasm</location>
    </subcellularLocation>
</comment>
<evidence type="ECO:0000259" key="15">
    <source>
        <dbReference type="PROSITE" id="PS50052"/>
    </source>
</evidence>
<dbReference type="PANTHER" id="PTHR23117:SF13">
    <property type="entry name" value="GUANYLATE KINASE"/>
    <property type="match status" value="1"/>
</dbReference>
<dbReference type="InterPro" id="IPR008144">
    <property type="entry name" value="Guanylate_kin-like_dom"/>
</dbReference>
<dbReference type="EC" id="2.7.4.8" evidence="4 13"/>
<evidence type="ECO:0000256" key="14">
    <source>
        <dbReference type="SAM" id="Coils"/>
    </source>
</evidence>
<sequence length="188" mass="21802">MNKLIIFSAPSGSGKTTIVRHLLSLEKLNLAFSISATSRAPRDEEQHGKEYYFLSADEFKKRVQHNEFMEWEEVYTGCYYGTLKSEVERLWAMGKNVVFDIDVAGGLRLKQQYPEQTLAVFVEPPSLVALEERLRNRKTETEEKIQMRLNKAEQEMATAHQFDVIIKNDNLQQALQEAERIVTDFINR</sequence>
<comment type="catalytic activity">
    <reaction evidence="12 13">
        <text>GMP + ATP = GDP + ADP</text>
        <dbReference type="Rhea" id="RHEA:20780"/>
        <dbReference type="ChEBI" id="CHEBI:30616"/>
        <dbReference type="ChEBI" id="CHEBI:58115"/>
        <dbReference type="ChEBI" id="CHEBI:58189"/>
        <dbReference type="ChEBI" id="CHEBI:456216"/>
        <dbReference type="EC" id="2.7.4.8"/>
    </reaction>
</comment>
<keyword evidence="14" id="KW-0175">Coiled coil</keyword>
<comment type="function">
    <text evidence="1 13">Essential for recycling GMP and indirectly, cGMP.</text>
</comment>
<evidence type="ECO:0000256" key="1">
    <source>
        <dbReference type="ARBA" id="ARBA00003531"/>
    </source>
</evidence>
<feature type="domain" description="Guanylate kinase-like" evidence="15">
    <location>
        <begin position="2"/>
        <end position="183"/>
    </location>
</feature>
<protein>
    <recommendedName>
        <fullName evidence="5 13">Guanylate kinase</fullName>
        <ecNumber evidence="4 13">2.7.4.8</ecNumber>
    </recommendedName>
    <alternativeName>
        <fullName evidence="11 13">GMP kinase</fullName>
    </alternativeName>
</protein>
<feature type="binding site" evidence="13">
    <location>
        <begin position="9"/>
        <end position="16"/>
    </location>
    <ligand>
        <name>ATP</name>
        <dbReference type="ChEBI" id="CHEBI:30616"/>
    </ligand>
</feature>
<dbReference type="NCBIfam" id="TIGR03263">
    <property type="entry name" value="guanyl_kin"/>
    <property type="match status" value="1"/>
</dbReference>
<dbReference type="SMART" id="SM00072">
    <property type="entry name" value="GuKc"/>
    <property type="match status" value="1"/>
</dbReference>
<dbReference type="Gene3D" id="3.40.50.300">
    <property type="entry name" value="P-loop containing nucleotide triphosphate hydrolases"/>
    <property type="match status" value="1"/>
</dbReference>
<dbReference type="HAMAP" id="MF_00328">
    <property type="entry name" value="Guanylate_kinase"/>
    <property type="match status" value="1"/>
</dbReference>
<dbReference type="InterPro" id="IPR027417">
    <property type="entry name" value="P-loop_NTPase"/>
</dbReference>
<dbReference type="FunFam" id="3.30.63.10:FF:000005">
    <property type="entry name" value="Guanylate kinase"/>
    <property type="match status" value="1"/>
</dbReference>
<evidence type="ECO:0000256" key="4">
    <source>
        <dbReference type="ARBA" id="ARBA00012961"/>
    </source>
</evidence>
<dbReference type="RefSeq" id="WP_128090761.1">
    <property type="nucleotide sequence ID" value="NZ_UARG01000017.1"/>
</dbReference>
<comment type="similarity">
    <text evidence="3 13">Belongs to the guanylate kinase family.</text>
</comment>
<dbReference type="InterPro" id="IPR020590">
    <property type="entry name" value="Guanylate_kinase_CS"/>
</dbReference>
<name>A0A2X2RDD0_CAPOC</name>
<dbReference type="Gene3D" id="3.30.63.10">
    <property type="entry name" value="Guanylate Kinase phosphate binding domain"/>
    <property type="match status" value="1"/>
</dbReference>
<gene>
    <name evidence="13 16" type="primary">gmk</name>
    <name evidence="16" type="ORF">NCTC11546_00376</name>
</gene>
<evidence type="ECO:0000256" key="6">
    <source>
        <dbReference type="ARBA" id="ARBA00022490"/>
    </source>
</evidence>
<dbReference type="InterPro" id="IPR008145">
    <property type="entry name" value="GK/Ca_channel_bsu"/>
</dbReference>
<reference evidence="16 17" key="1">
    <citation type="submission" date="2018-06" db="EMBL/GenBank/DDBJ databases">
        <authorList>
            <consortium name="Pathogen Informatics"/>
            <person name="Doyle S."/>
        </authorList>
    </citation>
    <scope>NUCLEOTIDE SEQUENCE [LARGE SCALE GENOMIC DNA]</scope>
    <source>
        <strain evidence="16 17">NCTC11546</strain>
    </source>
</reference>
<dbReference type="PROSITE" id="PS00856">
    <property type="entry name" value="GUANYLATE_KINASE_1"/>
    <property type="match status" value="1"/>
</dbReference>
<evidence type="ECO:0000256" key="13">
    <source>
        <dbReference type="HAMAP-Rule" id="MF_00328"/>
    </source>
</evidence>
<dbReference type="CDD" id="cd00071">
    <property type="entry name" value="GMPK"/>
    <property type="match status" value="1"/>
</dbReference>
<evidence type="ECO:0000256" key="12">
    <source>
        <dbReference type="ARBA" id="ARBA00048594"/>
    </source>
</evidence>
<evidence type="ECO:0000313" key="16">
    <source>
        <dbReference type="EMBL" id="SQA77174.1"/>
    </source>
</evidence>
<dbReference type="GO" id="GO:0005829">
    <property type="term" value="C:cytosol"/>
    <property type="evidence" value="ECO:0007669"/>
    <property type="project" value="TreeGrafter"/>
</dbReference>
<evidence type="ECO:0000313" key="17">
    <source>
        <dbReference type="Proteomes" id="UP000249891"/>
    </source>
</evidence>
<dbReference type="PROSITE" id="PS50052">
    <property type="entry name" value="GUANYLATE_KINASE_2"/>
    <property type="match status" value="1"/>
</dbReference>
<dbReference type="EMBL" id="UARG01000017">
    <property type="protein sequence ID" value="SQA77174.1"/>
    <property type="molecule type" value="Genomic_DNA"/>
</dbReference>
<dbReference type="Pfam" id="PF00625">
    <property type="entry name" value="Guanylate_kin"/>
    <property type="match status" value="1"/>
</dbReference>
<dbReference type="Proteomes" id="UP000249891">
    <property type="component" value="Unassembled WGS sequence"/>
</dbReference>
<evidence type="ECO:0000256" key="5">
    <source>
        <dbReference type="ARBA" id="ARBA00016296"/>
    </source>
</evidence>
<keyword evidence="7 13" id="KW-0808">Transferase</keyword>
<evidence type="ECO:0000256" key="11">
    <source>
        <dbReference type="ARBA" id="ARBA00030128"/>
    </source>
</evidence>
<proteinExistence type="inferred from homology"/>
<organism evidence="16 17">
    <name type="scientific">Capnocytophaga ochracea</name>
    <dbReference type="NCBI Taxonomy" id="1018"/>
    <lineage>
        <taxon>Bacteria</taxon>
        <taxon>Pseudomonadati</taxon>
        <taxon>Bacteroidota</taxon>
        <taxon>Flavobacteriia</taxon>
        <taxon>Flavobacteriales</taxon>
        <taxon>Flavobacteriaceae</taxon>
        <taxon>Capnocytophaga</taxon>
    </lineage>
</organism>
<keyword evidence="8 13" id="KW-0547">Nucleotide-binding</keyword>
<evidence type="ECO:0000256" key="8">
    <source>
        <dbReference type="ARBA" id="ARBA00022741"/>
    </source>
</evidence>
<evidence type="ECO:0000256" key="3">
    <source>
        <dbReference type="ARBA" id="ARBA00005790"/>
    </source>
</evidence>